<gene>
    <name evidence="3" type="ORF">S01H4_13762</name>
</gene>
<dbReference type="AlphaFoldDB" id="X1AAA0"/>
<keyword evidence="2" id="KW-0812">Transmembrane</keyword>
<feature type="region of interest" description="Disordered" evidence="1">
    <location>
        <begin position="1"/>
        <end position="22"/>
    </location>
</feature>
<keyword evidence="2" id="KW-0472">Membrane</keyword>
<keyword evidence="2" id="KW-1133">Transmembrane helix</keyword>
<dbReference type="EMBL" id="BART01006054">
    <property type="protein sequence ID" value="GAG57051.1"/>
    <property type="molecule type" value="Genomic_DNA"/>
</dbReference>
<protein>
    <submittedName>
        <fullName evidence="3">Uncharacterized protein</fullName>
    </submittedName>
</protein>
<evidence type="ECO:0000256" key="2">
    <source>
        <dbReference type="SAM" id="Phobius"/>
    </source>
</evidence>
<evidence type="ECO:0000256" key="1">
    <source>
        <dbReference type="SAM" id="MobiDB-lite"/>
    </source>
</evidence>
<feature type="transmembrane region" description="Helical" evidence="2">
    <location>
        <begin position="25"/>
        <end position="51"/>
    </location>
</feature>
<proteinExistence type="predicted"/>
<evidence type="ECO:0000313" key="3">
    <source>
        <dbReference type="EMBL" id="GAG57051.1"/>
    </source>
</evidence>
<organism evidence="3">
    <name type="scientific">marine sediment metagenome</name>
    <dbReference type="NCBI Taxonomy" id="412755"/>
    <lineage>
        <taxon>unclassified sequences</taxon>
        <taxon>metagenomes</taxon>
        <taxon>ecological metagenomes</taxon>
    </lineage>
</organism>
<feature type="compositionally biased region" description="Basic residues" evidence="1">
    <location>
        <begin position="1"/>
        <end position="19"/>
    </location>
</feature>
<sequence>MAKKKKVKPGRVQSKRKKKRDDPLYNARNITAIISYLLVGISALFVILWYLNVLRL</sequence>
<name>X1AAA0_9ZZZZ</name>
<accession>X1AAA0</accession>
<comment type="caution">
    <text evidence="3">The sequence shown here is derived from an EMBL/GenBank/DDBJ whole genome shotgun (WGS) entry which is preliminary data.</text>
</comment>
<reference evidence="3" key="1">
    <citation type="journal article" date="2014" name="Front. Microbiol.">
        <title>High frequency of phylogenetically diverse reductive dehalogenase-homologous genes in deep subseafloor sedimentary metagenomes.</title>
        <authorList>
            <person name="Kawai M."/>
            <person name="Futagami T."/>
            <person name="Toyoda A."/>
            <person name="Takaki Y."/>
            <person name="Nishi S."/>
            <person name="Hori S."/>
            <person name="Arai W."/>
            <person name="Tsubouchi T."/>
            <person name="Morono Y."/>
            <person name="Uchiyama I."/>
            <person name="Ito T."/>
            <person name="Fujiyama A."/>
            <person name="Inagaki F."/>
            <person name="Takami H."/>
        </authorList>
    </citation>
    <scope>NUCLEOTIDE SEQUENCE</scope>
    <source>
        <strain evidence="3">Expedition CK06-06</strain>
    </source>
</reference>